<dbReference type="Gene3D" id="3.10.350.10">
    <property type="entry name" value="LysM domain"/>
    <property type="match status" value="1"/>
</dbReference>
<dbReference type="SMART" id="SM00257">
    <property type="entry name" value="LysM"/>
    <property type="match status" value="1"/>
</dbReference>
<dbReference type="EMBL" id="KF127760">
    <property type="protein sequence ID" value="AIA95120.1"/>
    <property type="molecule type" value="Genomic_DNA"/>
</dbReference>
<name>A0A060CPH9_9MICO</name>
<dbReference type="InterPro" id="IPR036779">
    <property type="entry name" value="LysM_dom_sf"/>
</dbReference>
<feature type="non-terminal residue" evidence="2">
    <location>
        <position position="57"/>
    </location>
</feature>
<dbReference type="PROSITE" id="PS51782">
    <property type="entry name" value="LYSM"/>
    <property type="match status" value="1"/>
</dbReference>
<protein>
    <submittedName>
        <fullName evidence="2">CAZy families GH23|CBM50 protein</fullName>
    </submittedName>
</protein>
<feature type="domain" description="LysM" evidence="1">
    <location>
        <begin position="12"/>
        <end position="56"/>
    </location>
</feature>
<accession>A0A060CPH9</accession>
<proteinExistence type="predicted"/>
<dbReference type="SUPFAM" id="SSF54106">
    <property type="entry name" value="LysM domain"/>
    <property type="match status" value="1"/>
</dbReference>
<dbReference type="Pfam" id="PF01476">
    <property type="entry name" value="LysM"/>
    <property type="match status" value="1"/>
</dbReference>
<sequence length="57" mass="5862">MPRTPAPATSGPFYAVRAGDTLSAIASANRTSVGALAGLNRLADPDVIVVGQQLRLR</sequence>
<reference evidence="2" key="1">
    <citation type="journal article" date="2013" name="Environ. Microbiol.">
        <title>Seasonally variable intestinal metagenomes of the red palm weevil (Rhynchophorus ferrugineus).</title>
        <authorList>
            <person name="Jia S."/>
            <person name="Zhang X."/>
            <person name="Zhang G."/>
            <person name="Yin A."/>
            <person name="Zhang S."/>
            <person name="Li F."/>
            <person name="Wang L."/>
            <person name="Zhao D."/>
            <person name="Yun Q."/>
            <person name="Tala"/>
            <person name="Wang J."/>
            <person name="Sun G."/>
            <person name="Baabdullah M."/>
            <person name="Yu X."/>
            <person name="Hu S."/>
            <person name="Al-Mssallem I.S."/>
            <person name="Yu J."/>
        </authorList>
    </citation>
    <scope>NUCLEOTIDE SEQUENCE</scope>
</reference>
<evidence type="ECO:0000259" key="1">
    <source>
        <dbReference type="PROSITE" id="PS51782"/>
    </source>
</evidence>
<dbReference type="CDD" id="cd00118">
    <property type="entry name" value="LysM"/>
    <property type="match status" value="1"/>
</dbReference>
<evidence type="ECO:0000313" key="2">
    <source>
        <dbReference type="EMBL" id="AIA95120.1"/>
    </source>
</evidence>
<dbReference type="InterPro" id="IPR018392">
    <property type="entry name" value="LysM"/>
</dbReference>
<dbReference type="AlphaFoldDB" id="A0A060CPH9"/>
<organism evidence="2">
    <name type="scientific">uncultured Intrasporangium sp</name>
    <dbReference type="NCBI Taxonomy" id="332040"/>
    <lineage>
        <taxon>Bacteria</taxon>
        <taxon>Bacillati</taxon>
        <taxon>Actinomycetota</taxon>
        <taxon>Actinomycetes</taxon>
        <taxon>Micrococcales</taxon>
        <taxon>Intrasporangiaceae</taxon>
        <taxon>Intrasporangium</taxon>
        <taxon>environmental samples</taxon>
    </lineage>
</organism>